<dbReference type="PROSITE" id="PS50280">
    <property type="entry name" value="SET"/>
    <property type="match status" value="1"/>
</dbReference>
<dbReference type="OrthoDB" id="441812at2759"/>
<dbReference type="GO" id="GO:0032259">
    <property type="term" value="P:methylation"/>
    <property type="evidence" value="ECO:0007669"/>
    <property type="project" value="UniProtKB-KW"/>
</dbReference>
<reference evidence="6" key="1">
    <citation type="journal article" date="2010" name="Nat. Biotechnol.">
        <title>Draft genome sequence of the oilseed species Ricinus communis.</title>
        <authorList>
            <person name="Chan A.P."/>
            <person name="Crabtree J."/>
            <person name="Zhao Q."/>
            <person name="Lorenzi H."/>
            <person name="Orvis J."/>
            <person name="Puiu D."/>
            <person name="Melake-Berhan A."/>
            <person name="Jones K.M."/>
            <person name="Redman J."/>
            <person name="Chen G."/>
            <person name="Cahoon E.B."/>
            <person name="Gedil M."/>
            <person name="Stanke M."/>
            <person name="Haas B.J."/>
            <person name="Wortman J.R."/>
            <person name="Fraser-Liggett C.M."/>
            <person name="Ravel J."/>
            <person name="Rabinowicz P.D."/>
        </authorList>
    </citation>
    <scope>NUCLEOTIDE SEQUENCE [LARGE SCALE GENOMIC DNA]</scope>
    <source>
        <strain evidence="6">cv. Hale</strain>
    </source>
</reference>
<dbReference type="FunCoup" id="B9T3H1">
    <property type="interactions" value="342"/>
</dbReference>
<sequence>MMEQAEHERLEGFLKWAAAELGISDSSNSSQSLEEPNSCLGISLTVSHFPDAGGRGLGAARDLKKGELVLRVPKSALLTKDSFLKDGLLLSAINNHSALSPTQTLTVCLLYEMSKGQSSFWYPYLMHLPRSYEILATFSEFEKQALQVDDAIWTAEKAISKAELDRKEAYSLMQELRLKPQFLTLRAWIWACATISSRTMHIPWDEAGCLCPVGDFFNYAAPGEESSSPENDESWKPASCLEDASLSSERSTSNFCSETFDVQLKSLTDGGFDEDKAAYCFYARQNYKKGAQVLLSYGTYTNLELLEHYGFLLNENPNDKVFIPLELSMQSSNTWPKESMYIHQDGKPSFSLLCALRLWATPSNRRRSMGHLAYSGSQLSVENEVSILKWISRKCHAVLKKLPTTVEEDSLLLSAIDKIQNCHSPLELGKMLHGFEGQASAFVEAHNLLNIKIGTESTMLCGKAKRSMERWKLAVKWRLSYKKTLIDCISYCTEVIDSLSMENVSTAGTK</sequence>
<dbReference type="STRING" id="3988.B9T3H1"/>
<evidence type="ECO:0000259" key="4">
    <source>
        <dbReference type="PROSITE" id="PS50280"/>
    </source>
</evidence>
<dbReference type="Pfam" id="PF00856">
    <property type="entry name" value="SET"/>
    <property type="match status" value="1"/>
</dbReference>
<dbReference type="SUPFAM" id="SSF82199">
    <property type="entry name" value="SET domain"/>
    <property type="match status" value="1"/>
</dbReference>
<gene>
    <name evidence="5" type="ORF">RCOM_1123320</name>
</gene>
<protein>
    <submittedName>
        <fullName evidence="5">Protein SET DOMAIN GROUP, putative</fullName>
    </submittedName>
</protein>
<dbReference type="OMA" id="TFRSWLW"/>
<dbReference type="FunFam" id="3.90.1410.10:FF:000012">
    <property type="entry name" value="Protein SET DOMAIN GROUP 40"/>
    <property type="match status" value="1"/>
</dbReference>
<keyword evidence="2" id="KW-0808">Transferase</keyword>
<dbReference type="eggNOG" id="KOG1337">
    <property type="taxonomic scope" value="Eukaryota"/>
</dbReference>
<dbReference type="PANTHER" id="PTHR13271">
    <property type="entry name" value="UNCHARACTERIZED PUTATIVE METHYLTRANSFERASE"/>
    <property type="match status" value="1"/>
</dbReference>
<evidence type="ECO:0000313" key="6">
    <source>
        <dbReference type="Proteomes" id="UP000008311"/>
    </source>
</evidence>
<proteinExistence type="predicted"/>
<evidence type="ECO:0000313" key="5">
    <source>
        <dbReference type="EMBL" id="EEF29592.1"/>
    </source>
</evidence>
<organism evidence="5 6">
    <name type="scientific">Ricinus communis</name>
    <name type="common">Castor bean</name>
    <dbReference type="NCBI Taxonomy" id="3988"/>
    <lineage>
        <taxon>Eukaryota</taxon>
        <taxon>Viridiplantae</taxon>
        <taxon>Streptophyta</taxon>
        <taxon>Embryophyta</taxon>
        <taxon>Tracheophyta</taxon>
        <taxon>Spermatophyta</taxon>
        <taxon>Magnoliopsida</taxon>
        <taxon>eudicotyledons</taxon>
        <taxon>Gunneridae</taxon>
        <taxon>Pentapetalae</taxon>
        <taxon>rosids</taxon>
        <taxon>fabids</taxon>
        <taxon>Malpighiales</taxon>
        <taxon>Euphorbiaceae</taxon>
        <taxon>Acalyphoideae</taxon>
        <taxon>Acalypheae</taxon>
        <taxon>Ricinus</taxon>
    </lineage>
</organism>
<dbReference type="GO" id="GO:0016279">
    <property type="term" value="F:protein-lysine N-methyltransferase activity"/>
    <property type="evidence" value="ECO:0000318"/>
    <property type="project" value="GO_Central"/>
</dbReference>
<keyword evidence="1" id="KW-0489">Methyltransferase</keyword>
<dbReference type="Gene3D" id="3.90.1410.10">
    <property type="entry name" value="set domain protein methyltransferase, domain 1"/>
    <property type="match status" value="1"/>
</dbReference>
<keyword evidence="6" id="KW-1185">Reference proteome</keyword>
<dbReference type="SUPFAM" id="SSF81822">
    <property type="entry name" value="RuBisCo LSMT C-terminal, substrate-binding domain"/>
    <property type="match status" value="1"/>
</dbReference>
<dbReference type="Gene3D" id="3.90.1420.10">
    <property type="entry name" value="Rubisco LSMT, substrate-binding domain"/>
    <property type="match status" value="1"/>
</dbReference>
<feature type="domain" description="SET" evidence="4">
    <location>
        <begin position="40"/>
        <end position="298"/>
    </location>
</feature>
<dbReference type="InterPro" id="IPR001214">
    <property type="entry name" value="SET_dom"/>
</dbReference>
<keyword evidence="3" id="KW-0949">S-adenosyl-L-methionine</keyword>
<dbReference type="InterPro" id="IPR050600">
    <property type="entry name" value="SETD3_SETD6_MTase"/>
</dbReference>
<dbReference type="InParanoid" id="B9T3H1"/>
<dbReference type="PANTHER" id="PTHR13271:SF91">
    <property type="entry name" value="PROTEIN SET DOMAIN GROUP 40"/>
    <property type="match status" value="1"/>
</dbReference>
<dbReference type="FunFam" id="3.90.1420.10:FF:000010">
    <property type="entry name" value="Protein SET DOMAIN GROUP 40"/>
    <property type="match status" value="1"/>
</dbReference>
<dbReference type="AlphaFoldDB" id="B9T3H1"/>
<dbReference type="Proteomes" id="UP000008311">
    <property type="component" value="Unassembled WGS sequence"/>
</dbReference>
<dbReference type="KEGG" id="rcu:8278016"/>
<name>B9T3H1_RICCO</name>
<dbReference type="Pfam" id="PF09273">
    <property type="entry name" value="Rubis-subs-bind"/>
    <property type="match status" value="1"/>
</dbReference>
<dbReference type="InterPro" id="IPR036464">
    <property type="entry name" value="Rubisco_LSMT_subst-bd_sf"/>
</dbReference>
<evidence type="ECO:0000256" key="2">
    <source>
        <dbReference type="ARBA" id="ARBA00022679"/>
    </source>
</evidence>
<evidence type="ECO:0000256" key="3">
    <source>
        <dbReference type="ARBA" id="ARBA00022691"/>
    </source>
</evidence>
<dbReference type="InterPro" id="IPR046341">
    <property type="entry name" value="SET_dom_sf"/>
</dbReference>
<dbReference type="CDD" id="cd10527">
    <property type="entry name" value="SET_LSMT"/>
    <property type="match status" value="1"/>
</dbReference>
<dbReference type="InterPro" id="IPR015353">
    <property type="entry name" value="Rubisco_LSMT_subst-bd"/>
</dbReference>
<dbReference type="EMBL" id="EQ974418">
    <property type="protein sequence ID" value="EEF29592.1"/>
    <property type="molecule type" value="Genomic_DNA"/>
</dbReference>
<evidence type="ECO:0000256" key="1">
    <source>
        <dbReference type="ARBA" id="ARBA00022603"/>
    </source>
</evidence>
<accession>B9T3H1</accession>